<evidence type="ECO:0000256" key="1">
    <source>
        <dbReference type="SAM" id="MobiDB-lite"/>
    </source>
</evidence>
<accession>A0A8X6PND4</accession>
<dbReference type="Proteomes" id="UP000887013">
    <property type="component" value="Unassembled WGS sequence"/>
</dbReference>
<evidence type="ECO:0000313" key="2">
    <source>
        <dbReference type="EMBL" id="GFT77452.1"/>
    </source>
</evidence>
<gene>
    <name evidence="2" type="ORF">NPIL_237351</name>
</gene>
<dbReference type="AlphaFoldDB" id="A0A8X6PND4"/>
<dbReference type="EMBL" id="BMAW01022356">
    <property type="protein sequence ID" value="GFT77452.1"/>
    <property type="molecule type" value="Genomic_DNA"/>
</dbReference>
<feature type="compositionally biased region" description="Polar residues" evidence="1">
    <location>
        <begin position="26"/>
        <end position="41"/>
    </location>
</feature>
<name>A0A8X6PND4_NEPPI</name>
<sequence>MENSSNPLSYCGSELSQNDLFDKEQSSLFPNQPKSMSNETSTRSKHRESSVYNLGVMSSEINASSMEQSNFGIYYPESFSNQSISQYVQQSNMPLNCPGSILNESFTHFMQHQNSVYNPITSDQSFSYGMKPSNSYLNYPGPQYRKNNSNCMQQSSLFLHAPDLKPSESISRDMQLSSIPHNYTGSISNELVTYFP</sequence>
<organism evidence="2 3">
    <name type="scientific">Nephila pilipes</name>
    <name type="common">Giant wood spider</name>
    <name type="synonym">Nephila maculata</name>
    <dbReference type="NCBI Taxonomy" id="299642"/>
    <lineage>
        <taxon>Eukaryota</taxon>
        <taxon>Metazoa</taxon>
        <taxon>Ecdysozoa</taxon>
        <taxon>Arthropoda</taxon>
        <taxon>Chelicerata</taxon>
        <taxon>Arachnida</taxon>
        <taxon>Araneae</taxon>
        <taxon>Araneomorphae</taxon>
        <taxon>Entelegynae</taxon>
        <taxon>Araneoidea</taxon>
        <taxon>Nephilidae</taxon>
        <taxon>Nephila</taxon>
    </lineage>
</organism>
<keyword evidence="3" id="KW-1185">Reference proteome</keyword>
<proteinExistence type="predicted"/>
<feature type="region of interest" description="Disordered" evidence="1">
    <location>
        <begin position="22"/>
        <end position="49"/>
    </location>
</feature>
<evidence type="ECO:0000313" key="3">
    <source>
        <dbReference type="Proteomes" id="UP000887013"/>
    </source>
</evidence>
<comment type="caution">
    <text evidence="2">The sequence shown here is derived from an EMBL/GenBank/DDBJ whole genome shotgun (WGS) entry which is preliminary data.</text>
</comment>
<reference evidence="2" key="1">
    <citation type="submission" date="2020-08" db="EMBL/GenBank/DDBJ databases">
        <title>Multicomponent nature underlies the extraordinary mechanical properties of spider dragline silk.</title>
        <authorList>
            <person name="Kono N."/>
            <person name="Nakamura H."/>
            <person name="Mori M."/>
            <person name="Yoshida Y."/>
            <person name="Ohtoshi R."/>
            <person name="Malay A.D."/>
            <person name="Moran D.A.P."/>
            <person name="Tomita M."/>
            <person name="Numata K."/>
            <person name="Arakawa K."/>
        </authorList>
    </citation>
    <scope>NUCLEOTIDE SEQUENCE</scope>
</reference>
<protein>
    <submittedName>
        <fullName evidence="2">Uncharacterized protein</fullName>
    </submittedName>
</protein>